<dbReference type="InterPro" id="IPR007360">
    <property type="entry name" value="SirB"/>
</dbReference>
<evidence type="ECO:0000313" key="2">
    <source>
        <dbReference type="EMBL" id="EQD32221.1"/>
    </source>
</evidence>
<dbReference type="GO" id="GO:0005886">
    <property type="term" value="C:plasma membrane"/>
    <property type="evidence" value="ECO:0007669"/>
    <property type="project" value="TreeGrafter"/>
</dbReference>
<sequence>MRVWGERTYPVRDRANATRYDMALVNWFPQILAAHVGAVVISGTLFTLRGLARMADWRIANHASVRYFSYLNDTVLLGAAILLTVIVHQYPLLDAWLTVKVALLLVYIALGSIALKRGRTPRVRAAAYVAALATFGFIVSVALTRNPWGVFALLDR</sequence>
<organism evidence="2">
    <name type="scientific">mine drainage metagenome</name>
    <dbReference type="NCBI Taxonomy" id="410659"/>
    <lineage>
        <taxon>unclassified sequences</taxon>
        <taxon>metagenomes</taxon>
        <taxon>ecological metagenomes</taxon>
    </lineage>
</organism>
<reference evidence="2" key="2">
    <citation type="journal article" date="2014" name="ISME J.">
        <title>Microbial stratification in low pH oxic and suboxic macroscopic growths along an acid mine drainage.</title>
        <authorList>
            <person name="Mendez-Garcia C."/>
            <person name="Mesa V."/>
            <person name="Sprenger R.R."/>
            <person name="Richter M."/>
            <person name="Diez M.S."/>
            <person name="Solano J."/>
            <person name="Bargiela R."/>
            <person name="Golyshina O.V."/>
            <person name="Manteca A."/>
            <person name="Ramos J.L."/>
            <person name="Gallego J.R."/>
            <person name="Llorente I."/>
            <person name="Martins Dos Santos V.A."/>
            <person name="Jensen O.N."/>
            <person name="Pelaez A.I."/>
            <person name="Sanchez J."/>
            <person name="Ferrer M."/>
        </authorList>
    </citation>
    <scope>NUCLEOTIDE SEQUENCE</scope>
</reference>
<dbReference type="PANTHER" id="PTHR39594:SF1">
    <property type="entry name" value="PROTEIN YCHQ"/>
    <property type="match status" value="1"/>
</dbReference>
<proteinExistence type="predicted"/>
<feature type="transmembrane region" description="Helical" evidence="1">
    <location>
        <begin position="127"/>
        <end position="144"/>
    </location>
</feature>
<keyword evidence="1" id="KW-1133">Transmembrane helix</keyword>
<accession>T0YAI6</accession>
<feature type="transmembrane region" description="Helical" evidence="1">
    <location>
        <begin position="96"/>
        <end position="115"/>
    </location>
</feature>
<reference evidence="2" key="1">
    <citation type="submission" date="2013-08" db="EMBL/GenBank/DDBJ databases">
        <authorList>
            <person name="Mendez C."/>
            <person name="Richter M."/>
            <person name="Ferrer M."/>
            <person name="Sanchez J."/>
        </authorList>
    </citation>
    <scope>NUCLEOTIDE SEQUENCE</scope>
</reference>
<dbReference type="Pfam" id="PF04247">
    <property type="entry name" value="SirB"/>
    <property type="match status" value="1"/>
</dbReference>
<gene>
    <name evidence="2" type="ORF">B1B_17796</name>
</gene>
<dbReference type="PANTHER" id="PTHR39594">
    <property type="entry name" value="PROTEIN YCHQ"/>
    <property type="match status" value="1"/>
</dbReference>
<name>T0YAI6_9ZZZZ</name>
<dbReference type="EMBL" id="AUZY01011895">
    <property type="protein sequence ID" value="EQD32221.1"/>
    <property type="molecule type" value="Genomic_DNA"/>
</dbReference>
<comment type="caution">
    <text evidence="2">The sequence shown here is derived from an EMBL/GenBank/DDBJ whole genome shotgun (WGS) entry which is preliminary data.</text>
</comment>
<dbReference type="AlphaFoldDB" id="T0YAI6"/>
<evidence type="ECO:0000256" key="1">
    <source>
        <dbReference type="SAM" id="Phobius"/>
    </source>
</evidence>
<protein>
    <submittedName>
        <fullName evidence="2">Invasion gene expression up-regulator SirB</fullName>
    </submittedName>
</protein>
<keyword evidence="1" id="KW-0812">Transmembrane</keyword>
<feature type="transmembrane region" description="Helical" evidence="1">
    <location>
        <begin position="69"/>
        <end position="90"/>
    </location>
</feature>
<keyword evidence="1" id="KW-0472">Membrane</keyword>
<feature type="transmembrane region" description="Helical" evidence="1">
    <location>
        <begin position="27"/>
        <end position="48"/>
    </location>
</feature>